<sequence>MNINLVCIQDFEDHAFKVLPRSAFDFFRGGAGQETTLAYNNTAFSKFKIRPRCLKNVAQRDISTTVLGEKVSVPIGIAPSSLHKIAHPDGECATARAAQALGVLYTLSTGATCSIEEVAEAAPNGLKWFQIYVYKNRKITEDLIRRAEKAGYKALVVTVDVPVVGIRLADIRNRFSLPPHLGLANFEDRNSTDLMRSNKDGSGLANYVNSLFDASLEWRDIQWLKGITSLPIVLKGILTVEDALLAVEAGVEAVWVSNHGGRQLDGTPASIEVLPEIVKAVDGKVEIYLDGGVREGTDVFKALALGARMVFLGRPPLWGLAHSGEEGVEKVLQIIMNEFESTLGLSDSKSDQDV</sequence>
<evidence type="ECO:0000313" key="7">
    <source>
        <dbReference type="EMBL" id="KAJ8980292.1"/>
    </source>
</evidence>
<evidence type="ECO:0000256" key="3">
    <source>
        <dbReference type="ARBA" id="ARBA00024042"/>
    </source>
</evidence>
<proteinExistence type="inferred from homology"/>
<evidence type="ECO:0000313" key="8">
    <source>
        <dbReference type="Proteomes" id="UP001162164"/>
    </source>
</evidence>
<gene>
    <name evidence="7" type="ORF">NQ317_005212</name>
</gene>
<reference evidence="7" key="1">
    <citation type="journal article" date="2023" name="Insect Mol. Biol.">
        <title>Genome sequencing provides insights into the evolution of gene families encoding plant cell wall-degrading enzymes in longhorned beetles.</title>
        <authorList>
            <person name="Shin N.R."/>
            <person name="Okamura Y."/>
            <person name="Kirsch R."/>
            <person name="Pauchet Y."/>
        </authorList>
    </citation>
    <scope>NUCLEOTIDE SEQUENCE</scope>
    <source>
        <strain evidence="7">MMC_N1</strain>
    </source>
</reference>
<comment type="similarity">
    <text evidence="3">Belongs to the FMN-dependent alpha-hydroxy acid dehydrogenase family.</text>
</comment>
<keyword evidence="2" id="KW-0560">Oxidoreductase</keyword>
<evidence type="ECO:0000256" key="1">
    <source>
        <dbReference type="ARBA" id="ARBA00001917"/>
    </source>
</evidence>
<dbReference type="Gene3D" id="3.20.20.70">
    <property type="entry name" value="Aldolase class I"/>
    <property type="match status" value="1"/>
</dbReference>
<keyword evidence="8" id="KW-1185">Reference proteome</keyword>
<comment type="caution">
    <text evidence="7">The sequence shown here is derived from an EMBL/GenBank/DDBJ whole genome shotgun (WGS) entry which is preliminary data.</text>
</comment>
<organism evidence="7 8">
    <name type="scientific">Molorchus minor</name>
    <dbReference type="NCBI Taxonomy" id="1323400"/>
    <lineage>
        <taxon>Eukaryota</taxon>
        <taxon>Metazoa</taxon>
        <taxon>Ecdysozoa</taxon>
        <taxon>Arthropoda</taxon>
        <taxon>Hexapoda</taxon>
        <taxon>Insecta</taxon>
        <taxon>Pterygota</taxon>
        <taxon>Neoptera</taxon>
        <taxon>Endopterygota</taxon>
        <taxon>Coleoptera</taxon>
        <taxon>Polyphaga</taxon>
        <taxon>Cucujiformia</taxon>
        <taxon>Chrysomeloidea</taxon>
        <taxon>Cerambycidae</taxon>
        <taxon>Lamiinae</taxon>
        <taxon>Monochamini</taxon>
        <taxon>Molorchus</taxon>
    </lineage>
</organism>
<comment type="catalytic activity">
    <reaction evidence="5">
        <text>2-hydroxyoctanoate + O2 = 2-oxooctanoate + H2O2</text>
        <dbReference type="Rhea" id="RHEA:67940"/>
        <dbReference type="ChEBI" id="CHEBI:15379"/>
        <dbReference type="ChEBI" id="CHEBI:16240"/>
        <dbReference type="ChEBI" id="CHEBI:133514"/>
        <dbReference type="ChEBI" id="CHEBI:176689"/>
    </reaction>
    <physiologicalReaction direction="left-to-right" evidence="5">
        <dbReference type="Rhea" id="RHEA:67941"/>
    </physiologicalReaction>
</comment>
<evidence type="ECO:0000256" key="4">
    <source>
        <dbReference type="ARBA" id="ARBA00029325"/>
    </source>
</evidence>
<dbReference type="PIRSF" id="PIRSF000138">
    <property type="entry name" value="Al-hdrx_acd_dh"/>
    <property type="match status" value="1"/>
</dbReference>
<dbReference type="CDD" id="cd02809">
    <property type="entry name" value="alpha_hydroxyacid_oxid_FMN"/>
    <property type="match status" value="1"/>
</dbReference>
<protein>
    <recommendedName>
        <fullName evidence="6">FMN hydroxy acid dehydrogenase domain-containing protein</fullName>
    </recommendedName>
</protein>
<feature type="domain" description="FMN hydroxy acid dehydrogenase" evidence="6">
    <location>
        <begin position="1"/>
        <end position="354"/>
    </location>
</feature>
<dbReference type="SUPFAM" id="SSF51395">
    <property type="entry name" value="FMN-linked oxidoreductases"/>
    <property type="match status" value="1"/>
</dbReference>
<dbReference type="Pfam" id="PF01070">
    <property type="entry name" value="FMN_dh"/>
    <property type="match status" value="1"/>
</dbReference>
<dbReference type="EMBL" id="JAPWTJ010000268">
    <property type="protein sequence ID" value="KAJ8980292.1"/>
    <property type="molecule type" value="Genomic_DNA"/>
</dbReference>
<comment type="catalytic activity">
    <reaction evidence="4">
        <text>a (2S)-2-hydroxycarboxylate + O2 = a 2-oxocarboxylate + H2O2</text>
        <dbReference type="Rhea" id="RHEA:16789"/>
        <dbReference type="ChEBI" id="CHEBI:15379"/>
        <dbReference type="ChEBI" id="CHEBI:16240"/>
        <dbReference type="ChEBI" id="CHEBI:35179"/>
        <dbReference type="ChEBI" id="CHEBI:58123"/>
        <dbReference type="EC" id="1.1.3.15"/>
    </reaction>
    <physiologicalReaction direction="left-to-right" evidence="4">
        <dbReference type="Rhea" id="RHEA:16790"/>
    </physiologicalReaction>
</comment>
<dbReference type="InterPro" id="IPR000262">
    <property type="entry name" value="FMN-dep_DH"/>
</dbReference>
<evidence type="ECO:0000256" key="2">
    <source>
        <dbReference type="ARBA" id="ARBA00023002"/>
    </source>
</evidence>
<dbReference type="InterPro" id="IPR037396">
    <property type="entry name" value="FMN_HAD"/>
</dbReference>
<comment type="cofactor">
    <cofactor evidence="1">
        <name>FMN</name>
        <dbReference type="ChEBI" id="CHEBI:58210"/>
    </cofactor>
</comment>
<dbReference type="PANTHER" id="PTHR10578:SF149">
    <property type="entry name" value="2-HYDROXYACID OXIDASE 2"/>
    <property type="match status" value="1"/>
</dbReference>
<dbReference type="PROSITE" id="PS51349">
    <property type="entry name" value="FMN_HYDROXY_ACID_DH_2"/>
    <property type="match status" value="1"/>
</dbReference>
<dbReference type="InterPro" id="IPR008259">
    <property type="entry name" value="FMN_hydac_DH_AS"/>
</dbReference>
<dbReference type="InterPro" id="IPR013785">
    <property type="entry name" value="Aldolase_TIM"/>
</dbReference>
<dbReference type="PROSITE" id="PS00557">
    <property type="entry name" value="FMN_HYDROXY_ACID_DH_1"/>
    <property type="match status" value="1"/>
</dbReference>
<evidence type="ECO:0000256" key="5">
    <source>
        <dbReference type="ARBA" id="ARBA00029327"/>
    </source>
</evidence>
<name>A0ABQ9JQV6_9CUCU</name>
<dbReference type="Proteomes" id="UP001162164">
    <property type="component" value="Unassembled WGS sequence"/>
</dbReference>
<accession>A0ABQ9JQV6</accession>
<dbReference type="PANTHER" id="PTHR10578">
    <property type="entry name" value="S -2-HYDROXY-ACID OXIDASE-RELATED"/>
    <property type="match status" value="1"/>
</dbReference>
<dbReference type="InterPro" id="IPR012133">
    <property type="entry name" value="Alpha-hydoxy_acid_DH_FMN"/>
</dbReference>
<evidence type="ECO:0000259" key="6">
    <source>
        <dbReference type="PROSITE" id="PS51349"/>
    </source>
</evidence>